<evidence type="ECO:0000313" key="3">
    <source>
        <dbReference type="EMBL" id="CAI5721346.1"/>
    </source>
</evidence>
<evidence type="ECO:0000313" key="2">
    <source>
        <dbReference type="EMBL" id="CAH0493122.1"/>
    </source>
</evidence>
<dbReference type="Proteomes" id="UP001159659">
    <property type="component" value="Unassembled WGS sequence"/>
</dbReference>
<protein>
    <recommendedName>
        <fullName evidence="1">BTB domain-containing protein</fullName>
    </recommendedName>
</protein>
<reference evidence="3" key="2">
    <citation type="submission" date="2022-12" db="EMBL/GenBank/DDBJ databases">
        <authorList>
            <person name="Webb A."/>
        </authorList>
    </citation>
    <scope>NUCLEOTIDE SEQUENCE</scope>
    <source>
        <strain evidence="3">Pf2</strain>
    </source>
</reference>
<accession>A0AAV0TGV3</accession>
<dbReference type="AlphaFoldDB" id="A0AAV0TGV3"/>
<dbReference type="InterPro" id="IPR000210">
    <property type="entry name" value="BTB/POZ_dom"/>
</dbReference>
<evidence type="ECO:0000313" key="4">
    <source>
        <dbReference type="Proteomes" id="UP001157938"/>
    </source>
</evidence>
<keyword evidence="4" id="KW-1185">Reference proteome</keyword>
<feature type="domain" description="BTB" evidence="1">
    <location>
        <begin position="804"/>
        <end position="886"/>
    </location>
</feature>
<dbReference type="EMBL" id="CAKLBC010001663">
    <property type="protein sequence ID" value="CAH0493122.1"/>
    <property type="molecule type" value="Genomic_DNA"/>
</dbReference>
<sequence length="957" mass="107960">MQEEGVAIILKGVEKATQLLSGTGVAITSSDDFPRVSLADVEALNQIMEELQRVVASFSSQRVLEISESQLMQAGVELYNAPRSALRVLAQVEKNKKREAGELTSFPRYLLAITRFVAAKIMGLSLICCKDGDRKSMQYMEECVDVLRSHGRVGMLMLESASADCGKCEEYLALANESFRSSMQLWSRIGLSHLTKFKQGLELEDTVDDLWDFCVDHVRVLQLLAERSTNSSEEFREIVSLLHELKMFVPYKISYANSLLDLMTSVSDGYSKEAHHKLQISFVEEALRVCDSLENDGDESFPELIVAFKKHILVNLLQSLCATGDIERAEACYLLIPSSREPKILLLMTKLYVDNKQFDKARRLLLLLFEQDSLDDSILGARIYAQGLSFSDKGLDIYRVLIDNYGDAEFVINLDIACSLAFDESKRYQAMSELKRIGCVLLEKERDGVAVDTRHILRVRQTIFDALQHALNSSQHEDCLKWADAGLAAASTAQDKATYLRITSRSCLQLGRNSEALKWAEKAFATEPSKQSLFTVFQVTLEAKPEATEEELVHFIHQLKTRDDFEIEDLLAMGKLASNFDSSRQDFVMHILDELCHILLQDNGYPAKISVAVVLQNAAQLAYSKFTEQHESSDTSESSYGEKFLSYAGALMQASRPNSVDEKGNVGPSSVFEWFFRMSFDIAKSTEDSRYFIVAANIAERSDELYCEKSPLKQRCQQCLLAAVSSDMKKFETLDKSQLLDLLKVIDRLGSIDVADTSIADDVMRYLGRAVIAVKLRLLDANTKAIFDLCMTTQHSTPELMEIGELVLYAAKFNEAFEVRDSYLSLGRDIFNYGLQMLVQAGSIDPSKLCYLLRRLVTLAESKTKAYECFEQLLQFIYNMDVAMPELDMEWFVAKAWNIGVLCHRGNDTEDALKFMKIAQDVMQHSESLVEKLGNGLNYQYQELLRMRTSSTCDGKR</sequence>
<comment type="caution">
    <text evidence="3">The sequence shown here is derived from an EMBL/GenBank/DDBJ whole genome shotgun (WGS) entry which is preliminary data.</text>
</comment>
<dbReference type="PROSITE" id="PS50097">
    <property type="entry name" value="BTB"/>
    <property type="match status" value="1"/>
</dbReference>
<evidence type="ECO:0000259" key="1">
    <source>
        <dbReference type="PROSITE" id="PS50097"/>
    </source>
</evidence>
<dbReference type="EMBL" id="CANTFK010000661">
    <property type="protein sequence ID" value="CAI5721346.1"/>
    <property type="molecule type" value="Genomic_DNA"/>
</dbReference>
<organism evidence="3 5">
    <name type="scientific">Peronospora farinosa</name>
    <dbReference type="NCBI Taxonomy" id="134698"/>
    <lineage>
        <taxon>Eukaryota</taxon>
        <taxon>Sar</taxon>
        <taxon>Stramenopiles</taxon>
        <taxon>Oomycota</taxon>
        <taxon>Peronosporomycetes</taxon>
        <taxon>Peronosporales</taxon>
        <taxon>Peronosporaceae</taxon>
        <taxon>Peronospora</taxon>
    </lineage>
</organism>
<reference evidence="2 4" key="1">
    <citation type="submission" date="2021-11" db="EMBL/GenBank/DDBJ databases">
        <authorList>
            <person name="Islam A."/>
            <person name="Islam S."/>
            <person name="Flora M.S."/>
            <person name="Rahman M."/>
            <person name="Ziaur R.M."/>
            <person name="Epstein J.H."/>
            <person name="Hassan M."/>
            <person name="Klassen M."/>
            <person name="Woodard K."/>
            <person name="Webb A."/>
            <person name="Webby R.J."/>
            <person name="El Zowalaty M.E."/>
        </authorList>
    </citation>
    <scope>NUCLEOTIDE SEQUENCE [LARGE SCALE GENOMIC DNA]</scope>
    <source>
        <strain evidence="2">Pf1</strain>
    </source>
</reference>
<gene>
    <name evidence="2" type="ORF">PFR001_LOCUS8281</name>
    <name evidence="3" type="ORF">PFR002_LOCUS4196</name>
</gene>
<evidence type="ECO:0000313" key="5">
    <source>
        <dbReference type="Proteomes" id="UP001159659"/>
    </source>
</evidence>
<name>A0AAV0TGV3_9STRA</name>
<dbReference type="Proteomes" id="UP001157938">
    <property type="component" value="Unassembled WGS sequence"/>
</dbReference>
<proteinExistence type="predicted"/>